<protein>
    <submittedName>
        <fullName evidence="1">Uncharacterized protein</fullName>
    </submittedName>
</protein>
<name>A0A5J4R4X1_9ZZZZ</name>
<dbReference type="AlphaFoldDB" id="A0A5J4R4X1"/>
<comment type="caution">
    <text evidence="1">The sequence shown here is derived from an EMBL/GenBank/DDBJ whole genome shotgun (WGS) entry which is preliminary data.</text>
</comment>
<sequence length="600" mass="65465">MWKKSLNIAIACGSWVFFLLFSCVDQNYDLSKDIDLTMNVGGKNLALPMGNTDSMFLSKFVKVEEGEDALLQYGEDGITYKLLTGEEMEDTKISITSVTIDVEPTELDDVDDIFIPQGVGPDTPIAGLPLTTEGDLVLENSNMPEEIISIYSLIPGRIDSKLPQLSLAFNISEKNNKSLDAVKEILLANFTLTLPKCLVLAGDQVTSKADSQDSDKYTTYTIGSASFSPTNPRVFSLDLTSISFEDEEGGLAIELLEPGRGFKREYEVSLTSDITIQLLSPPVEALELVLTPVVSISPIPIARVFGQVGPEIDIKPTEVPLDGLPDFLQGDAVILDLADPQIYLYVNNPIDLPIDLTITMQGSKKQEEGESLKTKLITTTQTIPAQVTKDDPIVLSNSTIKDFSKLFIIEDGEKRGGIPDTIRLDITANANQDKKHTIDLGDDVYPPIKMEYKIDMPLSFGPELIIIYNETVDGWNDQIKDLEMDNISIITNVKNTIPLELHIEGTAIDEDGNTLTGIKVTAEKAIDAGKGEKKDPTITKSLTITIKGSKSDMKKLDGIVLGIKANATKTVNNIPLNSSQYVIMQKIGAKIAGGMNIDLN</sequence>
<proteinExistence type="predicted"/>
<accession>A0A5J4R4X1</accession>
<gene>
    <name evidence="1" type="ORF">EZS27_022392</name>
</gene>
<reference evidence="1" key="1">
    <citation type="submission" date="2019-03" db="EMBL/GenBank/DDBJ databases">
        <title>Single cell metagenomics reveals metabolic interactions within the superorganism composed of flagellate Streblomastix strix and complex community of Bacteroidetes bacteria on its surface.</title>
        <authorList>
            <person name="Treitli S.C."/>
            <person name="Kolisko M."/>
            <person name="Husnik F."/>
            <person name="Keeling P."/>
            <person name="Hampl V."/>
        </authorList>
    </citation>
    <scope>NUCLEOTIDE SEQUENCE</scope>
    <source>
        <strain evidence="1">STM</strain>
    </source>
</reference>
<organism evidence="1">
    <name type="scientific">termite gut metagenome</name>
    <dbReference type="NCBI Taxonomy" id="433724"/>
    <lineage>
        <taxon>unclassified sequences</taxon>
        <taxon>metagenomes</taxon>
        <taxon>organismal metagenomes</taxon>
    </lineage>
</organism>
<evidence type="ECO:0000313" key="1">
    <source>
        <dbReference type="EMBL" id="KAA6328742.1"/>
    </source>
</evidence>
<dbReference type="PROSITE" id="PS51257">
    <property type="entry name" value="PROKAR_LIPOPROTEIN"/>
    <property type="match status" value="1"/>
</dbReference>
<dbReference type="EMBL" id="SNRY01001765">
    <property type="protein sequence ID" value="KAA6328742.1"/>
    <property type="molecule type" value="Genomic_DNA"/>
</dbReference>